<dbReference type="GO" id="GO:0046872">
    <property type="term" value="F:metal ion binding"/>
    <property type="evidence" value="ECO:0007669"/>
    <property type="project" value="UniProtKB-KW"/>
</dbReference>
<evidence type="ECO:0000256" key="5">
    <source>
        <dbReference type="ARBA" id="ARBA00022801"/>
    </source>
</evidence>
<sequence>MMPLTVKRLAFLFFSALSFAAAERPNVILIISDDHAFDDYGFMGSDRVNTPVLDKLADESLTYTRGYVMPVCSPTLASLLTGKLPHEHRITGNDLSDDRSPRGKREALLDQLQSNSLLLPKALTEAGYLTFQTGKLWNGTYEEMGFTHGMTRKGNRHGDEGLRIGRQTMQPIFDFIENAEAADKPFFIWHAPFLPHTPHNPPERLLKKYRGNGPNPAAEKYYAMVEWLDETTGELEDYLVANGLKNKTVVLYLADNGWDPNHDMWNNHRAKLSPYEKGIRTPMMIRWPGKVRPAMDNVTLAHVTDLPKTILEITGAKDPGDLPGLNMMNRDAMQARDTVFVEAYNHDIANLSNPAKSLFTQVVIHGWWKLLIPTVVDPDRSFATKPEGIELYNLKKDPYEKENLADQHPETVQHLKKLQKAHWDPDKSAACCGHL</sequence>
<evidence type="ECO:0000256" key="6">
    <source>
        <dbReference type="ARBA" id="ARBA00022837"/>
    </source>
</evidence>
<proteinExistence type="inferred from homology"/>
<evidence type="ECO:0000313" key="9">
    <source>
        <dbReference type="EMBL" id="PXA04050.1"/>
    </source>
</evidence>
<evidence type="ECO:0000256" key="2">
    <source>
        <dbReference type="ARBA" id="ARBA00008779"/>
    </source>
</evidence>
<feature type="chain" id="PRO_5016397454" evidence="7">
    <location>
        <begin position="21"/>
        <end position="435"/>
    </location>
</feature>
<keyword evidence="6" id="KW-0106">Calcium</keyword>
<dbReference type="GO" id="GO:0004065">
    <property type="term" value="F:arylsulfatase activity"/>
    <property type="evidence" value="ECO:0007669"/>
    <property type="project" value="TreeGrafter"/>
</dbReference>
<dbReference type="InParanoid" id="A0A317ZFE1"/>
<dbReference type="InterPro" id="IPR017850">
    <property type="entry name" value="Alkaline_phosphatase_core_sf"/>
</dbReference>
<keyword evidence="3" id="KW-0479">Metal-binding</keyword>
<dbReference type="PANTHER" id="PTHR42693:SF42">
    <property type="entry name" value="ARYLSULFATASE G"/>
    <property type="match status" value="1"/>
</dbReference>
<dbReference type="InterPro" id="IPR000917">
    <property type="entry name" value="Sulfatase_N"/>
</dbReference>
<dbReference type="InterPro" id="IPR050738">
    <property type="entry name" value="Sulfatase"/>
</dbReference>
<reference evidence="9 10" key="1">
    <citation type="submission" date="2018-05" db="EMBL/GenBank/DDBJ databases">
        <title>Coraliomargarita sinensis sp. nov., isolated from a marine solar saltern.</title>
        <authorList>
            <person name="Zhou L.Y."/>
        </authorList>
    </citation>
    <scope>NUCLEOTIDE SEQUENCE [LARGE SCALE GENOMIC DNA]</scope>
    <source>
        <strain evidence="9 10">WN38</strain>
    </source>
</reference>
<feature type="signal peptide" evidence="7">
    <location>
        <begin position="1"/>
        <end position="20"/>
    </location>
</feature>
<accession>A0A317ZFE1</accession>
<name>A0A317ZFE1_9BACT</name>
<evidence type="ECO:0000259" key="8">
    <source>
        <dbReference type="Pfam" id="PF00884"/>
    </source>
</evidence>
<dbReference type="Gene3D" id="3.40.720.10">
    <property type="entry name" value="Alkaline Phosphatase, subunit A"/>
    <property type="match status" value="1"/>
</dbReference>
<feature type="domain" description="Sulfatase N-terminal" evidence="8">
    <location>
        <begin position="25"/>
        <end position="315"/>
    </location>
</feature>
<keyword evidence="10" id="KW-1185">Reference proteome</keyword>
<organism evidence="9 10">
    <name type="scientific">Coraliomargarita sinensis</name>
    <dbReference type="NCBI Taxonomy" id="2174842"/>
    <lineage>
        <taxon>Bacteria</taxon>
        <taxon>Pseudomonadati</taxon>
        <taxon>Verrucomicrobiota</taxon>
        <taxon>Opitutia</taxon>
        <taxon>Puniceicoccales</taxon>
        <taxon>Coraliomargaritaceae</taxon>
        <taxon>Coraliomargarita</taxon>
    </lineage>
</organism>
<comment type="similarity">
    <text evidence="2">Belongs to the sulfatase family.</text>
</comment>
<dbReference type="PANTHER" id="PTHR42693">
    <property type="entry name" value="ARYLSULFATASE FAMILY MEMBER"/>
    <property type="match status" value="1"/>
</dbReference>
<dbReference type="Gene3D" id="3.30.1120.10">
    <property type="match status" value="1"/>
</dbReference>
<dbReference type="OrthoDB" id="246867at2"/>
<protein>
    <submittedName>
        <fullName evidence="9">Sulfatase</fullName>
    </submittedName>
</protein>
<dbReference type="AlphaFoldDB" id="A0A317ZFE1"/>
<evidence type="ECO:0000256" key="1">
    <source>
        <dbReference type="ARBA" id="ARBA00001913"/>
    </source>
</evidence>
<dbReference type="Pfam" id="PF00884">
    <property type="entry name" value="Sulfatase"/>
    <property type="match status" value="1"/>
</dbReference>
<comment type="cofactor">
    <cofactor evidence="1">
        <name>Ca(2+)</name>
        <dbReference type="ChEBI" id="CHEBI:29108"/>
    </cofactor>
</comment>
<dbReference type="SUPFAM" id="SSF53649">
    <property type="entry name" value="Alkaline phosphatase-like"/>
    <property type="match status" value="1"/>
</dbReference>
<keyword evidence="4 7" id="KW-0732">Signal</keyword>
<dbReference type="EMBL" id="QHJQ01000005">
    <property type="protein sequence ID" value="PXA04050.1"/>
    <property type="molecule type" value="Genomic_DNA"/>
</dbReference>
<evidence type="ECO:0000256" key="4">
    <source>
        <dbReference type="ARBA" id="ARBA00022729"/>
    </source>
</evidence>
<evidence type="ECO:0000313" key="10">
    <source>
        <dbReference type="Proteomes" id="UP000247099"/>
    </source>
</evidence>
<evidence type="ECO:0000256" key="3">
    <source>
        <dbReference type="ARBA" id="ARBA00022723"/>
    </source>
</evidence>
<evidence type="ECO:0000256" key="7">
    <source>
        <dbReference type="SAM" id="SignalP"/>
    </source>
</evidence>
<gene>
    <name evidence="9" type="ORF">DDZ13_08395</name>
</gene>
<comment type="caution">
    <text evidence="9">The sequence shown here is derived from an EMBL/GenBank/DDBJ whole genome shotgun (WGS) entry which is preliminary data.</text>
</comment>
<keyword evidence="5" id="KW-0378">Hydrolase</keyword>
<dbReference type="Proteomes" id="UP000247099">
    <property type="component" value="Unassembled WGS sequence"/>
</dbReference>
<dbReference type="RefSeq" id="WP_110130997.1">
    <property type="nucleotide sequence ID" value="NZ_QHJQ01000005.1"/>
</dbReference>